<comment type="caution">
    <text evidence="1">The sequence shown here is derived from an EMBL/GenBank/DDBJ whole genome shotgun (WGS) entry which is preliminary data.</text>
</comment>
<keyword evidence="2" id="KW-1185">Reference proteome</keyword>
<name>A0A139HR47_9PEZI</name>
<dbReference type="EMBL" id="LFZN01000017">
    <property type="protein sequence ID" value="KXT04951.1"/>
    <property type="molecule type" value="Genomic_DNA"/>
</dbReference>
<dbReference type="STRING" id="321146.A0A139HR47"/>
<protein>
    <submittedName>
        <fullName evidence="1">Uncharacterized protein</fullName>
    </submittedName>
</protein>
<dbReference type="AlphaFoldDB" id="A0A139HR47"/>
<accession>A0A139HR47</accession>
<dbReference type="Proteomes" id="UP000070133">
    <property type="component" value="Unassembled WGS sequence"/>
</dbReference>
<gene>
    <name evidence="1" type="ORF">AC578_3458</name>
</gene>
<proteinExistence type="predicted"/>
<sequence length="444" mass="50235">MGGSAFLHAAADGHPPLTTPRMTPDLYTARKTQYTAELQAYFPGCHVLAPKEAPEKADYGDVDFIVCTDRDLDPKAIADFLGAAGVIGGGAGRCSVALPQDGSRSPHPAVYYKATTNPGCKKQASSEIAEQKYAQIDIELVRPSMFAWHTFYASYGDLASLLGAIVHNIGFTVSDRGLYLRFQELDEAKQIQGIRVNNEEGLLFLSKEPDEVMRFLGLSPEKYEAGFSSMNDFYTWLAESRLVTVDIHIQSKRKNTSKQRQKERKRTTIAHFFEEFLPAYLNLGEDHEDTSITAADDVPWPPPAMKKLREQYTAEALEFFNKRSTYEIQHRTLMKWIRSQKCEQLIKPIIAEVSGKKERKLAEVVRAFRRRVKFGADNGEPYIADVAHSDQESELCHWLDSADSLNDVEAVRAWIKAHWEELKELERREEIRPSQDPNADSKEK</sequence>
<evidence type="ECO:0000313" key="2">
    <source>
        <dbReference type="Proteomes" id="UP000070133"/>
    </source>
</evidence>
<reference evidence="1 2" key="1">
    <citation type="submission" date="2015-07" db="EMBL/GenBank/DDBJ databases">
        <title>Comparative genomics of the Sigatoka disease complex on banana suggests a link between parallel evolutionary changes in Pseudocercospora fijiensis and Pseudocercospora eumusae and increased virulence on the banana host.</title>
        <authorList>
            <person name="Chang T.-C."/>
            <person name="Salvucci A."/>
            <person name="Crous P.W."/>
            <person name="Stergiopoulos I."/>
        </authorList>
    </citation>
    <scope>NUCLEOTIDE SEQUENCE [LARGE SCALE GENOMIC DNA]</scope>
    <source>
        <strain evidence="1 2">CBS 114824</strain>
    </source>
</reference>
<organism evidence="1 2">
    <name type="scientific">Pseudocercospora eumusae</name>
    <dbReference type="NCBI Taxonomy" id="321146"/>
    <lineage>
        <taxon>Eukaryota</taxon>
        <taxon>Fungi</taxon>
        <taxon>Dikarya</taxon>
        <taxon>Ascomycota</taxon>
        <taxon>Pezizomycotina</taxon>
        <taxon>Dothideomycetes</taxon>
        <taxon>Dothideomycetidae</taxon>
        <taxon>Mycosphaerellales</taxon>
        <taxon>Mycosphaerellaceae</taxon>
        <taxon>Pseudocercospora</taxon>
    </lineage>
</organism>
<evidence type="ECO:0000313" key="1">
    <source>
        <dbReference type="EMBL" id="KXT04951.1"/>
    </source>
</evidence>
<dbReference type="OrthoDB" id="4708870at2759"/>